<name>A0A3P8W7E8_CYNSE</name>
<dbReference type="Proteomes" id="UP000265120">
    <property type="component" value="Chromosome 18"/>
</dbReference>
<dbReference type="GO" id="GO:0009952">
    <property type="term" value="P:anterior/posterior pattern specification"/>
    <property type="evidence" value="ECO:0007669"/>
    <property type="project" value="TreeGrafter"/>
</dbReference>
<dbReference type="PRINTS" id="PR00024">
    <property type="entry name" value="HOMEOBOX"/>
</dbReference>
<feature type="compositionally biased region" description="Polar residues" evidence="12">
    <location>
        <begin position="248"/>
        <end position="258"/>
    </location>
</feature>
<reference evidence="14" key="2">
    <citation type="submission" date="2025-08" db="UniProtKB">
        <authorList>
            <consortium name="Ensembl"/>
        </authorList>
    </citation>
    <scope>IDENTIFICATION</scope>
</reference>
<dbReference type="OMA" id="YRMYPWM"/>
<evidence type="ECO:0000256" key="8">
    <source>
        <dbReference type="ARBA" id="ARBA00023163"/>
    </source>
</evidence>
<feature type="domain" description="Homeobox" evidence="13">
    <location>
        <begin position="174"/>
        <end position="234"/>
    </location>
</feature>
<dbReference type="GO" id="GO:0000978">
    <property type="term" value="F:RNA polymerase II cis-regulatory region sequence-specific DNA binding"/>
    <property type="evidence" value="ECO:0007669"/>
    <property type="project" value="TreeGrafter"/>
</dbReference>
<evidence type="ECO:0000256" key="6">
    <source>
        <dbReference type="ARBA" id="ARBA00023125"/>
    </source>
</evidence>
<evidence type="ECO:0000256" key="12">
    <source>
        <dbReference type="SAM" id="MobiDB-lite"/>
    </source>
</evidence>
<organism evidence="14 15">
    <name type="scientific">Cynoglossus semilaevis</name>
    <name type="common">Tongue sole</name>
    <dbReference type="NCBI Taxonomy" id="244447"/>
    <lineage>
        <taxon>Eukaryota</taxon>
        <taxon>Metazoa</taxon>
        <taxon>Chordata</taxon>
        <taxon>Craniata</taxon>
        <taxon>Vertebrata</taxon>
        <taxon>Euteleostomi</taxon>
        <taxon>Actinopterygii</taxon>
        <taxon>Neopterygii</taxon>
        <taxon>Teleostei</taxon>
        <taxon>Neoteleostei</taxon>
        <taxon>Acanthomorphata</taxon>
        <taxon>Carangaria</taxon>
        <taxon>Pleuronectiformes</taxon>
        <taxon>Pleuronectoidei</taxon>
        <taxon>Cynoglossidae</taxon>
        <taxon>Cynoglossinae</taxon>
        <taxon>Cynoglossus</taxon>
    </lineage>
</organism>
<evidence type="ECO:0000256" key="7">
    <source>
        <dbReference type="ARBA" id="ARBA00023155"/>
    </source>
</evidence>
<dbReference type="PROSITE" id="PS50071">
    <property type="entry name" value="HOMEOBOX_2"/>
    <property type="match status" value="1"/>
</dbReference>
<dbReference type="GO" id="GO:0005634">
    <property type="term" value="C:nucleus"/>
    <property type="evidence" value="ECO:0007669"/>
    <property type="project" value="UniProtKB-SubCell"/>
</dbReference>
<dbReference type="AlphaFoldDB" id="A0A3P8W7E8"/>
<dbReference type="PROSITE" id="PS00032">
    <property type="entry name" value="ANTENNAPEDIA"/>
    <property type="match status" value="1"/>
</dbReference>
<dbReference type="InterPro" id="IPR000047">
    <property type="entry name" value="HTH_motif"/>
</dbReference>
<dbReference type="SUPFAM" id="SSF46689">
    <property type="entry name" value="Homeodomain-like"/>
    <property type="match status" value="1"/>
</dbReference>
<dbReference type="PROSITE" id="PS00027">
    <property type="entry name" value="HOMEOBOX_1"/>
    <property type="match status" value="1"/>
</dbReference>
<dbReference type="PANTHER" id="PTHR45659">
    <property type="entry name" value="HOMEOBOX PROTEIN HOX"/>
    <property type="match status" value="1"/>
</dbReference>
<evidence type="ECO:0000256" key="4">
    <source>
        <dbReference type="ARBA" id="ARBA00022473"/>
    </source>
</evidence>
<dbReference type="CDD" id="cd00086">
    <property type="entry name" value="homeodomain"/>
    <property type="match status" value="1"/>
</dbReference>
<keyword evidence="4" id="KW-0217">Developmental protein</keyword>
<comment type="function">
    <text evidence="1">Sequence-specific transcription factor which is part of a developmental regulatory system that provides cells with specific positional identities on the anterior-posterior axis.</text>
</comment>
<feature type="region of interest" description="Disordered" evidence="12">
    <location>
        <begin position="230"/>
        <end position="275"/>
    </location>
</feature>
<evidence type="ECO:0000256" key="9">
    <source>
        <dbReference type="ARBA" id="ARBA00023242"/>
    </source>
</evidence>
<evidence type="ECO:0000313" key="14">
    <source>
        <dbReference type="Ensembl" id="ENSCSEP00000022452.1"/>
    </source>
</evidence>
<dbReference type="InParanoid" id="A0A3P8W7E8"/>
<reference evidence="14 15" key="1">
    <citation type="journal article" date="2014" name="Nat. Genet.">
        <title>Whole-genome sequence of a flatfish provides insights into ZW sex chromosome evolution and adaptation to a benthic lifestyle.</title>
        <authorList>
            <person name="Chen S."/>
            <person name="Zhang G."/>
            <person name="Shao C."/>
            <person name="Huang Q."/>
            <person name="Liu G."/>
            <person name="Zhang P."/>
            <person name="Song W."/>
            <person name="An N."/>
            <person name="Chalopin D."/>
            <person name="Volff J.N."/>
            <person name="Hong Y."/>
            <person name="Li Q."/>
            <person name="Sha Z."/>
            <person name="Zhou H."/>
            <person name="Xie M."/>
            <person name="Yu Q."/>
            <person name="Liu Y."/>
            <person name="Xiang H."/>
            <person name="Wang N."/>
            <person name="Wu K."/>
            <person name="Yang C."/>
            <person name="Zhou Q."/>
            <person name="Liao X."/>
            <person name="Yang L."/>
            <person name="Hu Q."/>
            <person name="Zhang J."/>
            <person name="Meng L."/>
            <person name="Jin L."/>
            <person name="Tian Y."/>
            <person name="Lian J."/>
            <person name="Yang J."/>
            <person name="Miao G."/>
            <person name="Liu S."/>
            <person name="Liang Z."/>
            <person name="Yan F."/>
            <person name="Li Y."/>
            <person name="Sun B."/>
            <person name="Zhang H."/>
            <person name="Zhang J."/>
            <person name="Zhu Y."/>
            <person name="Du M."/>
            <person name="Zhao Y."/>
            <person name="Schartl M."/>
            <person name="Tang Q."/>
            <person name="Wang J."/>
        </authorList>
    </citation>
    <scope>NUCLEOTIDE SEQUENCE</scope>
</reference>
<keyword evidence="6 10" id="KW-0238">DNA-binding</keyword>
<feature type="compositionally biased region" description="Low complexity" evidence="12">
    <location>
        <begin position="263"/>
        <end position="275"/>
    </location>
</feature>
<evidence type="ECO:0000256" key="11">
    <source>
        <dbReference type="RuleBase" id="RU000682"/>
    </source>
</evidence>
<dbReference type="Ensembl" id="ENSCSET00000022740.1">
    <property type="protein sequence ID" value="ENSCSEP00000022452.1"/>
    <property type="gene ID" value="ENSCSEG00000014312.1"/>
</dbReference>
<dbReference type="PRINTS" id="PR00031">
    <property type="entry name" value="HTHREPRESSR"/>
</dbReference>
<dbReference type="InterPro" id="IPR001356">
    <property type="entry name" value="HD"/>
</dbReference>
<evidence type="ECO:0000256" key="3">
    <source>
        <dbReference type="ARBA" id="ARBA00009107"/>
    </source>
</evidence>
<proteinExistence type="inferred from homology"/>
<keyword evidence="7 10" id="KW-0371">Homeobox</keyword>
<keyword evidence="5" id="KW-0805">Transcription regulation</keyword>
<evidence type="ECO:0000256" key="2">
    <source>
        <dbReference type="ARBA" id="ARBA00004123"/>
    </source>
</evidence>
<evidence type="ECO:0000256" key="5">
    <source>
        <dbReference type="ARBA" id="ARBA00023015"/>
    </source>
</evidence>
<dbReference type="InterPro" id="IPR001827">
    <property type="entry name" value="Homeobox_Antennapedia_CS"/>
</dbReference>
<reference evidence="14" key="3">
    <citation type="submission" date="2025-09" db="UniProtKB">
        <authorList>
            <consortium name="Ensembl"/>
        </authorList>
    </citation>
    <scope>IDENTIFICATION</scope>
</reference>
<keyword evidence="8" id="KW-0804">Transcription</keyword>
<evidence type="ECO:0000256" key="1">
    <source>
        <dbReference type="ARBA" id="ARBA00003263"/>
    </source>
</evidence>
<dbReference type="GeneTree" id="ENSGT00940000161013"/>
<evidence type="ECO:0000313" key="15">
    <source>
        <dbReference type="Proteomes" id="UP000265120"/>
    </source>
</evidence>
<keyword evidence="15" id="KW-1185">Reference proteome</keyword>
<dbReference type="InterPro" id="IPR020479">
    <property type="entry name" value="HD_metazoa"/>
</dbReference>
<dbReference type="PANTHER" id="PTHR45659:SF10">
    <property type="entry name" value="HOMEOBOX PROTEIN HOX-A5"/>
    <property type="match status" value="1"/>
</dbReference>
<dbReference type="InterPro" id="IPR017970">
    <property type="entry name" value="Homeobox_CS"/>
</dbReference>
<comment type="similarity">
    <text evidence="3">Belongs to the Antp homeobox family.</text>
</comment>
<comment type="subcellular location">
    <subcellularLocation>
        <location evidence="2 10 11">Nucleus</location>
    </subcellularLocation>
</comment>
<keyword evidence="9 10" id="KW-0539">Nucleus</keyword>
<sequence>MNPCPPPSLAESGQARVTWLDSSVQSKNGLWCKSSVYCCHISRSLVKTTLRIVGQQIREKNMTSYYVDGLLSTFTAAASLIPKVDRASCSSARVCSSDANVASPPPSLSGVYSGHNNSAGLHGSPTLTPGYSHCSQFDQSRRSTDSCCHPWPGPLSSPPDKRYRIYPWMRASESNRRSGRQTYSRYQTLELEKEFHLSRYLTGRRRVEIAREVGLSERQIKIWFQNRRMKWKKRPKDESASETGGTGNSVQTGCGSTVESRHSSSSGSDADAAAK</sequence>
<feature type="DNA-binding region" description="Homeobox" evidence="10">
    <location>
        <begin position="176"/>
        <end position="235"/>
    </location>
</feature>
<dbReference type="STRING" id="244447.ENSCSEP00000022452"/>
<evidence type="ECO:0000259" key="13">
    <source>
        <dbReference type="PROSITE" id="PS50071"/>
    </source>
</evidence>
<dbReference type="Gene3D" id="1.10.10.60">
    <property type="entry name" value="Homeodomain-like"/>
    <property type="match status" value="1"/>
</dbReference>
<evidence type="ECO:0000256" key="10">
    <source>
        <dbReference type="PROSITE-ProRule" id="PRU00108"/>
    </source>
</evidence>
<dbReference type="InterPro" id="IPR009057">
    <property type="entry name" value="Homeodomain-like_sf"/>
</dbReference>
<dbReference type="SMART" id="SM00389">
    <property type="entry name" value="HOX"/>
    <property type="match status" value="1"/>
</dbReference>
<dbReference type="Pfam" id="PF00046">
    <property type="entry name" value="Homeodomain"/>
    <property type="match status" value="1"/>
</dbReference>
<protein>
    <submittedName>
        <fullName evidence="14">Homeobox A7</fullName>
    </submittedName>
</protein>
<accession>A0A3P8W7E8</accession>
<dbReference type="InterPro" id="IPR050296">
    <property type="entry name" value="Antp_homeobox"/>
</dbReference>
<dbReference type="GO" id="GO:0000981">
    <property type="term" value="F:DNA-binding transcription factor activity, RNA polymerase II-specific"/>
    <property type="evidence" value="ECO:0007669"/>
    <property type="project" value="InterPro"/>
</dbReference>